<dbReference type="PANTHER" id="PTHR42776:SF27">
    <property type="entry name" value="DIPEPTIDYL PEPTIDASE FAMILY MEMBER 6"/>
    <property type="match status" value="1"/>
</dbReference>
<sequence length="624" mass="70385">MKKTILLAAWLAFAGAARAEGPTLDDFLKRPQYESMSISPGGDYLAARVPIEDRTLLVIVRRSDMQITARLDPGKDGFVESEFWVSNTRLFASISMKFGTLEQPYELNNLQSVDVDGRHGRAFWGNVIDPLIDDPEHVLTSDCRKVTANDCWSRVRKTRTDGLGEREEIVDAPVPNADFLADRAGTVRFSWNWDPDDRQQVYLLRDGRWDLINDEDTSGVEITPIGTSYDRRFGFLSSERKQGTDVIERIDLRSGERTVVATDETSDPDSLVWSFDGHEPIGAVYGGLKPQIRFFDPGHQHAALMRELMAAFPGELARVTSASRDGSSALVTVSSSTEPDRFYLLDTTSGDLKLLARSRPWLRGASMRPTREVEFKARDGLMLKGWLTLPEGGGPYPLVLMPHGGPFGVADGWVYSDDVQMLATRGYAVLRVNFRGSSGRGRDFEEAGYQQWGRAMQDDLTDATRWSIASAGIDASRICIWGESYGGYAALMGAVREPDLYRCVIGMAGPYDLPTMYRWGDTQRSRWGRRFLNRALGEDMAQLRDASPTAHADRIRAHVMLVQGMRDRRVSPEHLRAMRRALDTVGKPYQGYFPPDETHGFYDDENRRRYYQTVLWFLDVDLKR</sequence>
<dbReference type="SUPFAM" id="SSF82171">
    <property type="entry name" value="DPP6 N-terminal domain-like"/>
    <property type="match status" value="1"/>
</dbReference>
<feature type="domain" description="Peptidase S9 prolyl oligopeptidase catalytic" evidence="3">
    <location>
        <begin position="414"/>
        <end position="620"/>
    </location>
</feature>
<comment type="caution">
    <text evidence="4">The sequence shown here is derived from an EMBL/GenBank/DDBJ whole genome shotgun (WGS) entry which is preliminary data.</text>
</comment>
<dbReference type="InterPro" id="IPR001375">
    <property type="entry name" value="Peptidase_S9_cat"/>
</dbReference>
<evidence type="ECO:0000256" key="2">
    <source>
        <dbReference type="SAM" id="SignalP"/>
    </source>
</evidence>
<dbReference type="GO" id="GO:0004177">
    <property type="term" value="F:aminopeptidase activity"/>
    <property type="evidence" value="ECO:0007669"/>
    <property type="project" value="UniProtKB-KW"/>
</dbReference>
<dbReference type="RefSeq" id="WP_310061563.1">
    <property type="nucleotide sequence ID" value="NZ_JAVDVY010000002.1"/>
</dbReference>
<keyword evidence="4" id="KW-0645">Protease</keyword>
<dbReference type="Pfam" id="PF00326">
    <property type="entry name" value="Peptidase_S9"/>
    <property type="match status" value="1"/>
</dbReference>
<reference evidence="4 5" key="1">
    <citation type="submission" date="2023-07" db="EMBL/GenBank/DDBJ databases">
        <title>Sorghum-associated microbial communities from plants grown in Nebraska, USA.</title>
        <authorList>
            <person name="Schachtman D."/>
        </authorList>
    </citation>
    <scope>NUCLEOTIDE SEQUENCE [LARGE SCALE GENOMIC DNA]</scope>
    <source>
        <strain evidence="4 5">BE198</strain>
    </source>
</reference>
<protein>
    <submittedName>
        <fullName evidence="4">Dipeptidyl aminopeptidase/acylaminoacyl peptidase</fullName>
    </submittedName>
</protein>
<feature type="chain" id="PRO_5046157319" evidence="2">
    <location>
        <begin position="20"/>
        <end position="624"/>
    </location>
</feature>
<keyword evidence="4" id="KW-0031">Aminopeptidase</keyword>
<keyword evidence="1" id="KW-0378">Hydrolase</keyword>
<evidence type="ECO:0000259" key="3">
    <source>
        <dbReference type="Pfam" id="PF00326"/>
    </source>
</evidence>
<keyword evidence="2" id="KW-0732">Signal</keyword>
<dbReference type="PANTHER" id="PTHR42776">
    <property type="entry name" value="SERINE PEPTIDASE S9 FAMILY MEMBER"/>
    <property type="match status" value="1"/>
</dbReference>
<gene>
    <name evidence="4" type="ORF">J2X06_001933</name>
</gene>
<dbReference type="Gene3D" id="3.40.50.1820">
    <property type="entry name" value="alpha/beta hydrolase"/>
    <property type="match status" value="1"/>
</dbReference>
<dbReference type="Proteomes" id="UP001251524">
    <property type="component" value="Unassembled WGS sequence"/>
</dbReference>
<name>A0ABU1WB87_9GAMM</name>
<dbReference type="InterPro" id="IPR029058">
    <property type="entry name" value="AB_hydrolase_fold"/>
</dbReference>
<dbReference type="EMBL" id="JAVDVY010000002">
    <property type="protein sequence ID" value="MDR7134724.1"/>
    <property type="molecule type" value="Genomic_DNA"/>
</dbReference>
<evidence type="ECO:0000313" key="4">
    <source>
        <dbReference type="EMBL" id="MDR7134724.1"/>
    </source>
</evidence>
<evidence type="ECO:0000313" key="5">
    <source>
        <dbReference type="Proteomes" id="UP001251524"/>
    </source>
</evidence>
<dbReference type="SUPFAM" id="SSF53474">
    <property type="entry name" value="alpha/beta-Hydrolases"/>
    <property type="match status" value="1"/>
</dbReference>
<organism evidence="4 5">
    <name type="scientific">Lysobacter niastensis</name>
    <dbReference type="NCBI Taxonomy" id="380629"/>
    <lineage>
        <taxon>Bacteria</taxon>
        <taxon>Pseudomonadati</taxon>
        <taxon>Pseudomonadota</taxon>
        <taxon>Gammaproteobacteria</taxon>
        <taxon>Lysobacterales</taxon>
        <taxon>Lysobacteraceae</taxon>
        <taxon>Lysobacter</taxon>
    </lineage>
</organism>
<keyword evidence="5" id="KW-1185">Reference proteome</keyword>
<accession>A0ABU1WB87</accession>
<proteinExistence type="predicted"/>
<evidence type="ECO:0000256" key="1">
    <source>
        <dbReference type="ARBA" id="ARBA00022801"/>
    </source>
</evidence>
<feature type="signal peptide" evidence="2">
    <location>
        <begin position="1"/>
        <end position="19"/>
    </location>
</feature>